<dbReference type="InterPro" id="IPR035437">
    <property type="entry name" value="SNase_OB-fold_sf"/>
</dbReference>
<dbReference type="GO" id="GO:0016891">
    <property type="term" value="F:RNA endonuclease activity producing 5'-phosphomonoesters, hydrolytic mechanism"/>
    <property type="evidence" value="ECO:0007669"/>
    <property type="project" value="TreeGrafter"/>
</dbReference>
<dbReference type="SUPFAM" id="SSF56024">
    <property type="entry name" value="Phospholipase D/nuclease"/>
    <property type="match status" value="2"/>
</dbReference>
<dbReference type="InterPro" id="IPR001736">
    <property type="entry name" value="PLipase_D/transphosphatidylase"/>
</dbReference>
<organism evidence="5">
    <name type="scientific">Siphoviridae sp. ctwQT14</name>
    <dbReference type="NCBI Taxonomy" id="2827971"/>
    <lineage>
        <taxon>Viruses</taxon>
        <taxon>Duplodnaviria</taxon>
        <taxon>Heunggongvirae</taxon>
        <taxon>Uroviricota</taxon>
        <taxon>Caudoviricetes</taxon>
    </lineage>
</organism>
<dbReference type="InterPro" id="IPR016071">
    <property type="entry name" value="Staphylococal_nuclease_OB-fold"/>
</dbReference>
<dbReference type="PANTHER" id="PTHR43856">
    <property type="entry name" value="CARDIOLIPIN HYDROLASE"/>
    <property type="match status" value="1"/>
</dbReference>
<accession>A0A8S5TJP7</accession>
<dbReference type="GO" id="GO:0016042">
    <property type="term" value="P:lipid catabolic process"/>
    <property type="evidence" value="ECO:0007669"/>
    <property type="project" value="UniProtKB-KW"/>
</dbReference>
<dbReference type="Gene3D" id="2.40.50.90">
    <property type="match status" value="1"/>
</dbReference>
<evidence type="ECO:0000256" key="2">
    <source>
        <dbReference type="ARBA" id="ARBA00022963"/>
    </source>
</evidence>
<reference evidence="5" key="1">
    <citation type="journal article" date="2021" name="Proc. Natl. Acad. Sci. U.S.A.">
        <title>A Catalog of Tens of Thousands of Viruses from Human Metagenomes Reveals Hidden Associations with Chronic Diseases.</title>
        <authorList>
            <person name="Tisza M.J."/>
            <person name="Buck C.B."/>
        </authorList>
    </citation>
    <scope>NUCLEOTIDE SEQUENCE</scope>
    <source>
        <strain evidence="5">CtwQT14</strain>
    </source>
</reference>
<feature type="domain" description="PLD phosphodiesterase" evidence="4">
    <location>
        <begin position="262"/>
        <end position="289"/>
    </location>
</feature>
<dbReference type="InterPro" id="IPR051406">
    <property type="entry name" value="PLD_domain"/>
</dbReference>
<dbReference type="CDD" id="cd09116">
    <property type="entry name" value="PLDc_Nuc_like"/>
    <property type="match status" value="1"/>
</dbReference>
<keyword evidence="3" id="KW-0443">Lipid metabolism</keyword>
<sequence>MGKKFAEQHLLNKTVTVIIDSNCPTDRYNRNLVTILYDSCKNYEEELLKAGLAIVYKKADDSYKYKKYENTTKIKENALKISNLNLVILNKKNGEFHKLWCPEISKIKYAEIIEEPNIPEYPKPRCCYKNQKPELDVIEKPLPDISTQNLKIFFIDGYKYKKPSGRCRTSACQALLSEINSAQKSIYFSIYGLGGQNEILQALIRAQRRGIDVKGAVDMTEKNINIYDNTENMIRQLKFIKNDYQIADKNVRDDFGYKFDITAAIMHDKFFVFDGKKVFTGSANISNTCIGGYNTNVSLLIDSPKVADLYTEEFSQMYNLKFHTIKAPIQNNTNIKIDNNTLLSVYFAPKHQVFRGDLHKVLSSAKHHIYVEMFYLTNKFLVNDLIEAKKRGVDVKVIVDATSAANRYSGHHKLRAAGIPVKTENWGGKMHSKAATIDDKYYVIGSMNWTGKAELHNDENLLIINNAKVAAATKQHFLKLWNIIPNRFLHFDPSPESPDSIGSCMDGIDNNYNGYADLGDFSCRSYLMKLNQR</sequence>
<evidence type="ECO:0000313" key="5">
    <source>
        <dbReference type="EMBL" id="DAF63548.1"/>
    </source>
</evidence>
<feature type="domain" description="PLD phosphodiesterase" evidence="4">
    <location>
        <begin position="426"/>
        <end position="453"/>
    </location>
</feature>
<dbReference type="Gene3D" id="3.30.870.10">
    <property type="entry name" value="Endonuclease Chain A"/>
    <property type="match status" value="2"/>
</dbReference>
<dbReference type="Pfam" id="PF00565">
    <property type="entry name" value="SNase"/>
    <property type="match status" value="1"/>
</dbReference>
<dbReference type="Pfam" id="PF13091">
    <property type="entry name" value="PLDc_2"/>
    <property type="match status" value="2"/>
</dbReference>
<evidence type="ECO:0000259" key="4">
    <source>
        <dbReference type="PROSITE" id="PS50035"/>
    </source>
</evidence>
<proteinExistence type="predicted"/>
<protein>
    <submittedName>
        <fullName evidence="5">Phospholipase D</fullName>
    </submittedName>
</protein>
<dbReference type="SUPFAM" id="SSF50199">
    <property type="entry name" value="Staphylococcal nuclease"/>
    <property type="match status" value="1"/>
</dbReference>
<dbReference type="PROSITE" id="PS50035">
    <property type="entry name" value="PLD"/>
    <property type="match status" value="2"/>
</dbReference>
<evidence type="ECO:0000256" key="3">
    <source>
        <dbReference type="ARBA" id="ARBA00023098"/>
    </source>
</evidence>
<name>A0A8S5TJP7_9CAUD</name>
<evidence type="ECO:0000256" key="1">
    <source>
        <dbReference type="ARBA" id="ARBA00022801"/>
    </source>
</evidence>
<dbReference type="InterPro" id="IPR025202">
    <property type="entry name" value="PLD-like_dom"/>
</dbReference>
<dbReference type="EMBL" id="BK032842">
    <property type="protein sequence ID" value="DAF63548.1"/>
    <property type="molecule type" value="Genomic_DNA"/>
</dbReference>
<keyword evidence="1" id="KW-0378">Hydrolase</keyword>
<keyword evidence="2" id="KW-0442">Lipid degradation</keyword>
<dbReference type="SMART" id="SM00155">
    <property type="entry name" value="PLDc"/>
    <property type="match status" value="2"/>
</dbReference>
<dbReference type="PANTHER" id="PTHR43856:SF1">
    <property type="entry name" value="MITOCHONDRIAL CARDIOLIPIN HYDROLASE"/>
    <property type="match status" value="1"/>
</dbReference>